<evidence type="ECO:0000256" key="2">
    <source>
        <dbReference type="SAM" id="Phobius"/>
    </source>
</evidence>
<protein>
    <submittedName>
        <fullName evidence="3">Uncharacterized protein</fullName>
    </submittedName>
</protein>
<evidence type="ECO:0000313" key="4">
    <source>
        <dbReference type="Proteomes" id="UP000641932"/>
    </source>
</evidence>
<feature type="transmembrane region" description="Helical" evidence="2">
    <location>
        <begin position="133"/>
        <end position="153"/>
    </location>
</feature>
<feature type="compositionally biased region" description="Gly residues" evidence="1">
    <location>
        <begin position="184"/>
        <end position="194"/>
    </location>
</feature>
<keyword evidence="4" id="KW-1185">Reference proteome</keyword>
<dbReference type="RefSeq" id="WP_189134607.1">
    <property type="nucleotide sequence ID" value="NZ_BMMS01000029.1"/>
</dbReference>
<proteinExistence type="predicted"/>
<dbReference type="EMBL" id="BMMS01000029">
    <property type="protein sequence ID" value="GGO96479.1"/>
    <property type="molecule type" value="Genomic_DNA"/>
</dbReference>
<evidence type="ECO:0000313" key="3">
    <source>
        <dbReference type="EMBL" id="GGO96479.1"/>
    </source>
</evidence>
<comment type="caution">
    <text evidence="3">The sequence shown here is derived from an EMBL/GenBank/DDBJ whole genome shotgun (WGS) entry which is preliminary data.</text>
</comment>
<gene>
    <name evidence="3" type="ORF">GCM10012280_56060</name>
</gene>
<reference evidence="3" key="2">
    <citation type="submission" date="2020-09" db="EMBL/GenBank/DDBJ databases">
        <authorList>
            <person name="Sun Q."/>
            <person name="Zhou Y."/>
        </authorList>
    </citation>
    <scope>NUCLEOTIDE SEQUENCE</scope>
    <source>
        <strain evidence="3">CGMCC 4.7201</strain>
    </source>
</reference>
<reference evidence="3" key="1">
    <citation type="journal article" date="2014" name="Int. J. Syst. Evol. Microbiol.">
        <title>Complete genome sequence of Corynebacterium casei LMG S-19264T (=DSM 44701T), isolated from a smear-ripened cheese.</title>
        <authorList>
            <consortium name="US DOE Joint Genome Institute (JGI-PGF)"/>
            <person name="Walter F."/>
            <person name="Albersmeier A."/>
            <person name="Kalinowski J."/>
            <person name="Ruckert C."/>
        </authorList>
    </citation>
    <scope>NUCLEOTIDE SEQUENCE</scope>
    <source>
        <strain evidence="3">CGMCC 4.7201</strain>
    </source>
</reference>
<dbReference type="AlphaFoldDB" id="A0A917ZVP5"/>
<keyword evidence="2" id="KW-0472">Membrane</keyword>
<accession>A0A917ZVP5</accession>
<dbReference type="Proteomes" id="UP000641932">
    <property type="component" value="Unassembled WGS sequence"/>
</dbReference>
<keyword evidence="2" id="KW-1133">Transmembrane helix</keyword>
<sequence length="366" mass="35824">MEAANLASLVVQVMSGAATAAGNGVGQAVSDLVRERLGRSEQGRAALAGSDAAPADPTAAQGLRTALQDALAADTEFAGLVAAALAGPAPSGAPPVPPGHTTGSVVIGGSSLRGSQISLGPLTISNTRSGRGLLVALASLFVALVALATYGGVHMIGGGDTPGAAPGTRARDGGLPGGVQDATGDGGGGGGGGKQVTLTRAEQVKAVLPDLRSMPSGWTLDTGPDVESARGCSKANCEGMLFGGGVQYTEPGNVDKAEFGVAAYSSAKKAAAGYDVIVRQNHGRPVSLPAIGDRSSAVESVSEAKFETFVLVGSVVVGVEGQGSTSTGGAGGGFDPATLEAMTRMIAERAQQAQNGRTPAASVNVP</sequence>
<keyword evidence="2" id="KW-0812">Transmembrane</keyword>
<organism evidence="3 4">
    <name type="scientific">Wenjunlia tyrosinilytica</name>
    <dbReference type="NCBI Taxonomy" id="1544741"/>
    <lineage>
        <taxon>Bacteria</taxon>
        <taxon>Bacillati</taxon>
        <taxon>Actinomycetota</taxon>
        <taxon>Actinomycetes</taxon>
        <taxon>Kitasatosporales</taxon>
        <taxon>Streptomycetaceae</taxon>
        <taxon>Wenjunlia</taxon>
    </lineage>
</organism>
<feature type="region of interest" description="Disordered" evidence="1">
    <location>
        <begin position="164"/>
        <end position="195"/>
    </location>
</feature>
<name>A0A917ZVP5_9ACTN</name>
<evidence type="ECO:0000256" key="1">
    <source>
        <dbReference type="SAM" id="MobiDB-lite"/>
    </source>
</evidence>